<dbReference type="Gene3D" id="2.60.120.260">
    <property type="entry name" value="Galactose-binding domain-like"/>
    <property type="match status" value="1"/>
</dbReference>
<reference evidence="5 6" key="1">
    <citation type="submission" date="2023-07" db="EMBL/GenBank/DDBJ databases">
        <title>Sorghum-associated microbial communities from plants grown in Nebraska, USA.</title>
        <authorList>
            <person name="Schachtman D."/>
        </authorList>
    </citation>
    <scope>NUCLEOTIDE SEQUENCE [LARGE SCALE GENOMIC DNA]</scope>
    <source>
        <strain evidence="5 6">BE248</strain>
    </source>
</reference>
<dbReference type="EC" id="2.4.2.-" evidence="5"/>
<feature type="transmembrane region" description="Helical" evidence="2">
    <location>
        <begin position="1190"/>
        <end position="1211"/>
    </location>
</feature>
<feature type="transmembrane region" description="Helical" evidence="2">
    <location>
        <begin position="350"/>
        <end position="367"/>
    </location>
</feature>
<evidence type="ECO:0000259" key="4">
    <source>
        <dbReference type="Pfam" id="PF24607"/>
    </source>
</evidence>
<feature type="transmembrane region" description="Helical" evidence="2">
    <location>
        <begin position="304"/>
        <end position="323"/>
    </location>
</feature>
<dbReference type="Proteomes" id="UP001257739">
    <property type="component" value="Unassembled WGS sequence"/>
</dbReference>
<name>A0ABU1UPI5_9ACTN</name>
<dbReference type="InterPro" id="IPR056997">
    <property type="entry name" value="CBM_AftD"/>
</dbReference>
<feature type="domain" description="Arabinofuranosyltransferase D third carbohydrate binding module" evidence="4">
    <location>
        <begin position="909"/>
        <end position="1035"/>
    </location>
</feature>
<dbReference type="RefSeq" id="WP_309970136.1">
    <property type="nucleotide sequence ID" value="NZ_JAVDWH010000001.1"/>
</dbReference>
<proteinExistence type="predicted"/>
<evidence type="ECO:0000256" key="2">
    <source>
        <dbReference type="SAM" id="Phobius"/>
    </source>
</evidence>
<keyword evidence="5" id="KW-0808">Transferase</keyword>
<protein>
    <submittedName>
        <fullName evidence="5">Arabinofuranan 3-O-arabinosyltransferase</fullName>
        <ecNumber evidence="5">2.4.2.-</ecNumber>
    </submittedName>
</protein>
<organism evidence="5 6">
    <name type="scientific">Aeromicrobium panaciterrae</name>
    <dbReference type="NCBI Taxonomy" id="363861"/>
    <lineage>
        <taxon>Bacteria</taxon>
        <taxon>Bacillati</taxon>
        <taxon>Actinomycetota</taxon>
        <taxon>Actinomycetes</taxon>
        <taxon>Propionibacteriales</taxon>
        <taxon>Nocardioidaceae</taxon>
        <taxon>Aeromicrobium</taxon>
    </lineage>
</organism>
<sequence>MRLVATSMLLTALAFVSQPGRIVGDTKADLALNPGGFLERALSLWDPAGSFGQVQNQAYGYLFPMGPFFWLGHLTEIDPWIVQRLWWSLLFVTAFLGMVKLAGVLGLGTPTARLLGGLAFALSPRMLSLVGSSSIEVWPSALAPWVLVPLVIGLRRGNPRLMAALSALAVACIGGVNAAATFAVLPLGMIWLLMAQPSRRRRSLIVWWPAFVALGTLWWLGPLLLLGSYSPPFLDFIESASTTTFAATAFDALRGTSNWIPYLDSTAVAGSVLLTSPAVIINSVVVLVLGIWGIGRKDNPIGRFLLVSLAVGLTLVTFGHAGTNLGTTGLQGLLDGVLAPLRNTHKFDPVIRVPLVLGLVHVVGVYARRSSDTSRRRLPLAGVALLAGAALFGSTVPAWTADLANRGTYTDVPGYWTDATDWLNKNAVGQNTLLLPGSPFGTYLWGSPRDEVAQAFLSSPWSVRNAVPLTPPGTIRTLDTFERAFASGVGSRALHDALFRSGIRYLLVRQDLADSATTDTELVESTLRSTPGVVAVKSFGPMVGNPASQETDDGEVVFVNAGRQSRHRAIQVFEVEGVDSTVARVQPVKGTPVVIGSPDALLVQDGLFDQSTDVLLAADTDISKPQGPVIMTDTDRRQEVAFGRVIRNRSASLGHTDRYRIDRPVHDYVVPGQARWQTVPELIGAASISASSSQSDVTQFSIDQTRQPWSAFDGDSRTKWVAGDSGSRAWVEVRFAEPTSVTGLSVTLTRGQPARELSVTTDVGTETTKVQAGESEAPLDTPVGLTRSLRISGPSFGLEPLSIDDVSIPEAPLARPLRLPALPESWGIPDDILFTAPAGQAACRTVQGVVRCTPGRDGLGEDGRTIDRIVELAGSASYASGLSAAPQESAALTNALSGDVRLRVSSTGSGDAAAGILAAIDGDPQTGWIAALRDVTPEITLTFPTARTMDRLVLRADPTLAASAPQRARLVFDDGTSRRVRFDTDGVAEFPAKTSKSVTIEVTDAYVRSSLAFDGTGSGLPLGISEISVPGSGRALSAGTDKQIELPCGSGPTVAVDSRTFETSVTTSRRAVLSHRPLTTSLCGLPDLVLAKGSHRVTVSPSVAFRPLTVRFSRTAQAHSAGVEVDTERTGSHIEVAAVAGSGEQILTLNQNVNRGWRAGDSPAVTVNGWQQGFEVEGGKPIDVSFGPSLLYRGLLALGALAMAGLLISVWRLRRSPDVVDEPRTLRTRLRGFVGAVTAIVPIVLVGGIGGTLAAVLALAAVLLVGRRWDASWVAPAAVLVAGLAYVVRPWASSDAWAGSLDWPQWCVVAALAAAGGVLFDREIWAFLRRMAGRSTTR</sequence>
<dbReference type="InterPro" id="IPR008979">
    <property type="entry name" value="Galactose-bd-like_sf"/>
</dbReference>
<evidence type="ECO:0000313" key="6">
    <source>
        <dbReference type="Proteomes" id="UP001257739"/>
    </source>
</evidence>
<feature type="transmembrane region" description="Helical" evidence="2">
    <location>
        <begin position="164"/>
        <end position="193"/>
    </location>
</feature>
<feature type="transmembrane region" description="Helical" evidence="2">
    <location>
        <begin position="205"/>
        <end position="226"/>
    </location>
</feature>
<keyword evidence="2" id="KW-0812">Transmembrane</keyword>
<accession>A0ABU1UPI5</accession>
<dbReference type="GO" id="GO:0016757">
    <property type="term" value="F:glycosyltransferase activity"/>
    <property type="evidence" value="ECO:0007669"/>
    <property type="project" value="UniProtKB-KW"/>
</dbReference>
<gene>
    <name evidence="5" type="ORF">J2X11_001928</name>
</gene>
<feature type="transmembrane region" description="Helical" evidence="2">
    <location>
        <begin position="267"/>
        <end position="292"/>
    </location>
</feature>
<dbReference type="SUPFAM" id="SSF49785">
    <property type="entry name" value="Galactose-binding domain-like"/>
    <property type="match status" value="1"/>
</dbReference>
<feature type="domain" description="Alpha-(1-&gt;3)-arabinofuranosyltransferase N-terminal GT-C" evidence="3">
    <location>
        <begin position="10"/>
        <end position="664"/>
    </location>
</feature>
<feature type="transmembrane region" description="Helical" evidence="2">
    <location>
        <begin position="1232"/>
        <end position="1265"/>
    </location>
</feature>
<keyword evidence="2" id="KW-0472">Membrane</keyword>
<feature type="transmembrane region" description="Helical" evidence="2">
    <location>
        <begin position="379"/>
        <end position="399"/>
    </location>
</feature>
<evidence type="ECO:0000313" key="5">
    <source>
        <dbReference type="EMBL" id="MDR7087089.1"/>
    </source>
</evidence>
<evidence type="ECO:0000259" key="3">
    <source>
        <dbReference type="Pfam" id="PF11847"/>
    </source>
</evidence>
<feature type="region of interest" description="Disordered" evidence="1">
    <location>
        <begin position="761"/>
        <end position="781"/>
    </location>
</feature>
<feature type="compositionally biased region" description="Polar residues" evidence="1">
    <location>
        <begin position="761"/>
        <end position="770"/>
    </location>
</feature>
<feature type="transmembrane region" description="Helical" evidence="2">
    <location>
        <begin position="85"/>
        <end position="108"/>
    </location>
</feature>
<feature type="transmembrane region" description="Helical" evidence="2">
    <location>
        <begin position="1271"/>
        <end position="1291"/>
    </location>
</feature>
<dbReference type="InterPro" id="IPR021798">
    <property type="entry name" value="AftD_N"/>
</dbReference>
<dbReference type="Pfam" id="PF24607">
    <property type="entry name" value="CBM_AftD"/>
    <property type="match status" value="1"/>
</dbReference>
<keyword evidence="5" id="KW-0328">Glycosyltransferase</keyword>
<keyword evidence="2" id="KW-1133">Transmembrane helix</keyword>
<dbReference type="EMBL" id="JAVDWH010000001">
    <property type="protein sequence ID" value="MDR7087089.1"/>
    <property type="molecule type" value="Genomic_DNA"/>
</dbReference>
<dbReference type="Pfam" id="PF11847">
    <property type="entry name" value="GT-C_AftD"/>
    <property type="match status" value="1"/>
</dbReference>
<evidence type="ECO:0000256" key="1">
    <source>
        <dbReference type="SAM" id="MobiDB-lite"/>
    </source>
</evidence>
<keyword evidence="6" id="KW-1185">Reference proteome</keyword>
<comment type="caution">
    <text evidence="5">The sequence shown here is derived from an EMBL/GenBank/DDBJ whole genome shotgun (WGS) entry which is preliminary data.</text>
</comment>